<dbReference type="PANTHER" id="PTHR12788:SF8">
    <property type="entry name" value="PROTEIN-TYROSINE SULFOTRANSFERASE"/>
    <property type="match status" value="1"/>
</dbReference>
<accession>A0ABT3BJV2</accession>
<organism evidence="2 3">
    <name type="scientific">Roseobacter sinensis</name>
    <dbReference type="NCBI Taxonomy" id="2931391"/>
    <lineage>
        <taxon>Bacteria</taxon>
        <taxon>Pseudomonadati</taxon>
        <taxon>Pseudomonadota</taxon>
        <taxon>Alphaproteobacteria</taxon>
        <taxon>Rhodobacterales</taxon>
        <taxon>Roseobacteraceae</taxon>
        <taxon>Roseobacter</taxon>
    </lineage>
</organism>
<evidence type="ECO:0000313" key="3">
    <source>
        <dbReference type="Proteomes" id="UP001208690"/>
    </source>
</evidence>
<protein>
    <submittedName>
        <fullName evidence="2">Sulfotransferase</fullName>
    </submittedName>
</protein>
<dbReference type="RefSeq" id="WP_263846065.1">
    <property type="nucleotide sequence ID" value="NZ_JALIEB010000021.1"/>
</dbReference>
<dbReference type="Gene3D" id="3.40.50.300">
    <property type="entry name" value="P-loop containing nucleotide triphosphate hydrolases"/>
    <property type="match status" value="1"/>
</dbReference>
<dbReference type="EMBL" id="JALIEB010000021">
    <property type="protein sequence ID" value="MCV3273858.1"/>
    <property type="molecule type" value="Genomic_DNA"/>
</dbReference>
<dbReference type="PANTHER" id="PTHR12788">
    <property type="entry name" value="PROTEIN-TYROSINE SULFOTRANSFERASE 2"/>
    <property type="match status" value="1"/>
</dbReference>
<dbReference type="InterPro" id="IPR026634">
    <property type="entry name" value="TPST-like"/>
</dbReference>
<reference evidence="2 3" key="1">
    <citation type="submission" date="2022-04" db="EMBL/GenBank/DDBJ databases">
        <title>Roseobacter sp. WL0113 is a bacterium isolated from neritic sediment.</title>
        <authorList>
            <person name="Wang L."/>
            <person name="He W."/>
            <person name="Zhang D.-F."/>
        </authorList>
    </citation>
    <scope>NUCLEOTIDE SEQUENCE [LARGE SCALE GENOMIC DNA]</scope>
    <source>
        <strain evidence="2 3">WL0113</strain>
    </source>
</reference>
<comment type="caution">
    <text evidence="2">The sequence shown here is derived from an EMBL/GenBank/DDBJ whole genome shotgun (WGS) entry which is preliminary data.</text>
</comment>
<dbReference type="SUPFAM" id="SSF52540">
    <property type="entry name" value="P-loop containing nucleoside triphosphate hydrolases"/>
    <property type="match status" value="1"/>
</dbReference>
<keyword evidence="1" id="KW-0808">Transferase</keyword>
<proteinExistence type="predicted"/>
<dbReference type="InterPro" id="IPR027417">
    <property type="entry name" value="P-loop_NTPase"/>
</dbReference>
<gene>
    <name evidence="2" type="ORF">MUB52_20680</name>
</gene>
<name>A0ABT3BJV2_9RHOB</name>
<keyword evidence="3" id="KW-1185">Reference proteome</keyword>
<dbReference type="Proteomes" id="UP001208690">
    <property type="component" value="Unassembled WGS sequence"/>
</dbReference>
<sequence length="313" mass="35001">MDSPPTRQGVAPAVHDRLREAKTAVHYRGIIARRLVRDFRQSSALVADNQVDLSQLQTWCSFLSTPRSGHSLIGALIDAHPDAVIGSEYGIVDHLIWGFSRARVAALLVADSKRIPHNFSRRFGTARKGGYTYDVAGQWQGRLRHLKVLGDKDGSADTMRFGRRPHLAPRIEQTMQAPVRFVHVYRNPFDVVSTIVRRSQRHVDGAVSIARAVAMLEERTRIHLEMIGTHGAERVFSLAHEDHIAAPQRELGALVRWLGLDADPAYLDACAALCFAAPRKTRAELGWDAEEIARVRRLIEATPFLQRYAGDEV</sequence>
<evidence type="ECO:0000256" key="1">
    <source>
        <dbReference type="ARBA" id="ARBA00022679"/>
    </source>
</evidence>
<evidence type="ECO:0000313" key="2">
    <source>
        <dbReference type="EMBL" id="MCV3273858.1"/>
    </source>
</evidence>